<dbReference type="OrthoDB" id="5595695at2759"/>
<dbReference type="Gene3D" id="2.30.40.10">
    <property type="entry name" value="Urease, subunit C, domain 1"/>
    <property type="match status" value="1"/>
</dbReference>
<dbReference type="InterPro" id="IPR011059">
    <property type="entry name" value="Metal-dep_hydrolase_composite"/>
</dbReference>
<gene>
    <name evidence="1" type="ORF">INT44_001494</name>
</gene>
<reference evidence="1" key="1">
    <citation type="submission" date="2020-12" db="EMBL/GenBank/DDBJ databases">
        <title>Metabolic potential, ecology and presence of endohyphal bacteria is reflected in genomic diversity of Mucoromycotina.</title>
        <authorList>
            <person name="Muszewska A."/>
            <person name="Okrasinska A."/>
            <person name="Steczkiewicz K."/>
            <person name="Drgas O."/>
            <person name="Orlowska M."/>
            <person name="Perlinska-Lenart U."/>
            <person name="Aleksandrzak-Piekarczyk T."/>
            <person name="Szatraj K."/>
            <person name="Zielenkiewicz U."/>
            <person name="Pilsyk S."/>
            <person name="Malc E."/>
            <person name="Mieczkowski P."/>
            <person name="Kruszewska J.S."/>
            <person name="Biernat P."/>
            <person name="Pawlowska J."/>
        </authorList>
    </citation>
    <scope>NUCLEOTIDE SEQUENCE</scope>
    <source>
        <strain evidence="1">WA0000051536</strain>
    </source>
</reference>
<evidence type="ECO:0000313" key="2">
    <source>
        <dbReference type="Proteomes" id="UP000612746"/>
    </source>
</evidence>
<dbReference type="GO" id="GO:0016810">
    <property type="term" value="F:hydrolase activity, acting on carbon-nitrogen (but not peptide) bonds"/>
    <property type="evidence" value="ECO:0007669"/>
    <property type="project" value="InterPro"/>
</dbReference>
<evidence type="ECO:0000313" key="1">
    <source>
        <dbReference type="EMBL" id="KAG2178344.1"/>
    </source>
</evidence>
<protein>
    <submittedName>
        <fullName evidence="1">Uncharacterized protein</fullName>
    </submittedName>
</protein>
<dbReference type="EMBL" id="JAEPRA010000011">
    <property type="protein sequence ID" value="KAG2178344.1"/>
    <property type="molecule type" value="Genomic_DNA"/>
</dbReference>
<accession>A0A8H7UGG7</accession>
<sequence length="102" mass="11444">MIITGCYIAARAQYFGLSDRSVIEPGRRAALVLIAGDPLQDIRATRLLKRIWCVGIEVKPIESGSGDFLKFDPNYCILILIVGRYLTVPKETVTRPPEMYKT</sequence>
<dbReference type="AlphaFoldDB" id="A0A8H7UGG7"/>
<organism evidence="1 2">
    <name type="scientific">Umbelopsis vinacea</name>
    <dbReference type="NCBI Taxonomy" id="44442"/>
    <lineage>
        <taxon>Eukaryota</taxon>
        <taxon>Fungi</taxon>
        <taxon>Fungi incertae sedis</taxon>
        <taxon>Mucoromycota</taxon>
        <taxon>Mucoromycotina</taxon>
        <taxon>Umbelopsidomycetes</taxon>
        <taxon>Umbelopsidales</taxon>
        <taxon>Umbelopsidaceae</taxon>
        <taxon>Umbelopsis</taxon>
    </lineage>
</organism>
<proteinExistence type="predicted"/>
<dbReference type="SUPFAM" id="SSF51338">
    <property type="entry name" value="Composite domain of metallo-dependent hydrolases"/>
    <property type="match status" value="1"/>
</dbReference>
<dbReference type="Proteomes" id="UP000612746">
    <property type="component" value="Unassembled WGS sequence"/>
</dbReference>
<comment type="caution">
    <text evidence="1">The sequence shown here is derived from an EMBL/GenBank/DDBJ whole genome shotgun (WGS) entry which is preliminary data.</text>
</comment>
<keyword evidence="2" id="KW-1185">Reference proteome</keyword>
<name>A0A8H7UGG7_9FUNG</name>